<keyword evidence="1" id="KW-1185">Reference proteome</keyword>
<dbReference type="AlphaFoldDB" id="A0A915JA57"/>
<proteinExistence type="predicted"/>
<name>A0A915JA57_ROMCU</name>
<protein>
    <submittedName>
        <fullName evidence="2">Uncharacterized protein</fullName>
    </submittedName>
</protein>
<organism evidence="1 2">
    <name type="scientific">Romanomermis culicivorax</name>
    <name type="common">Nematode worm</name>
    <dbReference type="NCBI Taxonomy" id="13658"/>
    <lineage>
        <taxon>Eukaryota</taxon>
        <taxon>Metazoa</taxon>
        <taxon>Ecdysozoa</taxon>
        <taxon>Nematoda</taxon>
        <taxon>Enoplea</taxon>
        <taxon>Dorylaimia</taxon>
        <taxon>Mermithida</taxon>
        <taxon>Mermithoidea</taxon>
        <taxon>Mermithidae</taxon>
        <taxon>Romanomermis</taxon>
    </lineage>
</organism>
<evidence type="ECO:0000313" key="2">
    <source>
        <dbReference type="WBParaSite" id="nRc.2.0.1.t22655-RA"/>
    </source>
</evidence>
<evidence type="ECO:0000313" key="1">
    <source>
        <dbReference type="Proteomes" id="UP000887565"/>
    </source>
</evidence>
<dbReference type="Proteomes" id="UP000887565">
    <property type="component" value="Unplaced"/>
</dbReference>
<dbReference type="WBParaSite" id="nRc.2.0.1.t22655-RA">
    <property type="protein sequence ID" value="nRc.2.0.1.t22655-RA"/>
    <property type="gene ID" value="nRc.2.0.1.g22655"/>
</dbReference>
<accession>A0A915JA57</accession>
<sequence>MAVDSLLKQTAEESFTVKTEVPTETDIIQIDSEDEDNLSYSTFELESDAIKNQNIQEKAALVKTTSMYDISQIDDAEEEDSKMTKRD</sequence>
<reference evidence="2" key="1">
    <citation type="submission" date="2022-11" db="UniProtKB">
        <authorList>
            <consortium name="WormBaseParasite"/>
        </authorList>
    </citation>
    <scope>IDENTIFICATION</scope>
</reference>